<evidence type="ECO:0000313" key="3">
    <source>
        <dbReference type="Proteomes" id="UP000321736"/>
    </source>
</evidence>
<feature type="domain" description="Nucleoside transporter/FeoB GTPase Gate" evidence="1">
    <location>
        <begin position="154"/>
        <end position="248"/>
    </location>
</feature>
<sequence length="443" mass="49703">MLEVKFNLATGEATSIPDAPHQLKLTHYHRLTTGQQFLLRQFILKRHIHASPYKAVESDAQTTQADFKKLKDYIEESRQHHPKIQDTLLGWLIIFLMFALPIFLAYHFSDWLQNTYVTQWIDQMTKQANTPYQWINHILYGDYGVLSLGIYSLVWALPVVVMIGISTAVIDQTHLKQYVVWSIEPTMRKIGLDGQDIIPVLEGFGCNAAAITQANSQCSSCTKENCMSIISFGSSCSYQIGATLSLFSAAHHSWLFVPYLLLVFLGGILHNKLWYRKPTTFHVTPPIYRSKLQWPDMKPLLAQIWSTIQMFLLQALPIFIAICIVVSILSLTPILTIISGIFTPLLALLHIPDSMAPGILFSMIRKDGMLLFNFDHGTVLQALSPASLLILVFFSSTFLSCMVTVSMMVKHLGVKKGAGIVGRQMTTAIICTLFLALIAGILI</sequence>
<dbReference type="PANTHER" id="PTHR43185:SF1">
    <property type="entry name" value="FE(2+) TRANSPORTER FEOB"/>
    <property type="match status" value="1"/>
</dbReference>
<dbReference type="EMBL" id="BKAR01000010">
    <property type="protein sequence ID" value="GEP84424.1"/>
    <property type="molecule type" value="Genomic_DNA"/>
</dbReference>
<dbReference type="RefSeq" id="WP_095103675.1">
    <property type="nucleotide sequence ID" value="NZ_BKAR01000010.1"/>
</dbReference>
<dbReference type="PANTHER" id="PTHR43185">
    <property type="entry name" value="FERROUS IRON TRANSPORT PROTEIN B"/>
    <property type="match status" value="1"/>
</dbReference>
<evidence type="ECO:0000313" key="2">
    <source>
        <dbReference type="EMBL" id="GEP84424.1"/>
    </source>
</evidence>
<dbReference type="GO" id="GO:0005886">
    <property type="term" value="C:plasma membrane"/>
    <property type="evidence" value="ECO:0007669"/>
    <property type="project" value="TreeGrafter"/>
</dbReference>
<dbReference type="GO" id="GO:0015093">
    <property type="term" value="F:ferrous iron transmembrane transporter activity"/>
    <property type="evidence" value="ECO:0007669"/>
    <property type="project" value="TreeGrafter"/>
</dbReference>
<dbReference type="OrthoDB" id="9809127at2"/>
<dbReference type="InterPro" id="IPR011642">
    <property type="entry name" value="Gate_dom"/>
</dbReference>
<gene>
    <name evidence="2" type="ORF">SPI02_10090</name>
</gene>
<accession>A0A239TNG6</accession>
<keyword evidence="3" id="KW-1185">Reference proteome</keyword>
<dbReference type="AlphaFoldDB" id="A0A239TNG6"/>
<name>A0A239TNG6_9STAP</name>
<protein>
    <submittedName>
        <fullName evidence="2">Transporter</fullName>
    </submittedName>
</protein>
<dbReference type="Proteomes" id="UP000321736">
    <property type="component" value="Unassembled WGS sequence"/>
</dbReference>
<organism evidence="2 3">
    <name type="scientific">Staphylococcus piscifermentans</name>
    <dbReference type="NCBI Taxonomy" id="70258"/>
    <lineage>
        <taxon>Bacteria</taxon>
        <taxon>Bacillati</taxon>
        <taxon>Bacillota</taxon>
        <taxon>Bacilli</taxon>
        <taxon>Bacillales</taxon>
        <taxon>Staphylococcaceae</taxon>
        <taxon>Staphylococcus</taxon>
    </lineage>
</organism>
<reference evidence="2 3" key="1">
    <citation type="submission" date="2019-07" db="EMBL/GenBank/DDBJ databases">
        <title>Whole genome shotgun sequence of Staphylococcus piscifermentans NBRC 109625.</title>
        <authorList>
            <person name="Hosoyama A."/>
            <person name="Uohara A."/>
            <person name="Ohji S."/>
            <person name="Ichikawa N."/>
        </authorList>
    </citation>
    <scope>NUCLEOTIDE SEQUENCE [LARGE SCALE GENOMIC DNA]</scope>
    <source>
        <strain evidence="2 3">NBRC 109625</strain>
    </source>
</reference>
<proteinExistence type="predicted"/>
<dbReference type="InterPro" id="IPR050860">
    <property type="entry name" value="FeoB_GTPase"/>
</dbReference>
<dbReference type="Pfam" id="PF07670">
    <property type="entry name" value="Gate"/>
    <property type="match status" value="1"/>
</dbReference>
<evidence type="ECO:0000259" key="1">
    <source>
        <dbReference type="Pfam" id="PF07670"/>
    </source>
</evidence>
<comment type="caution">
    <text evidence="2">The sequence shown here is derived from an EMBL/GenBank/DDBJ whole genome shotgun (WGS) entry which is preliminary data.</text>
</comment>